<feature type="transmembrane region" description="Helical" evidence="10">
    <location>
        <begin position="59"/>
        <end position="80"/>
    </location>
</feature>
<accession>A0AAD1YAW3</accession>
<keyword evidence="3 10" id="KW-0812">Transmembrane</keyword>
<evidence type="ECO:0000256" key="2">
    <source>
        <dbReference type="ARBA" id="ARBA00022679"/>
    </source>
</evidence>
<evidence type="ECO:0000256" key="11">
    <source>
        <dbReference type="SAM" id="MobiDB-lite"/>
    </source>
</evidence>
<evidence type="ECO:0000313" key="13">
    <source>
        <dbReference type="EMBL" id="CAI2386267.1"/>
    </source>
</evidence>
<keyword evidence="6" id="KW-0564">Palmitate</keyword>
<feature type="region of interest" description="Disordered" evidence="11">
    <location>
        <begin position="445"/>
        <end position="479"/>
    </location>
</feature>
<evidence type="ECO:0000256" key="10">
    <source>
        <dbReference type="RuleBase" id="RU079119"/>
    </source>
</evidence>
<dbReference type="PANTHER" id="PTHR22883:SF43">
    <property type="entry name" value="PALMITOYLTRANSFERASE APP"/>
    <property type="match status" value="1"/>
</dbReference>
<organism evidence="13 14">
    <name type="scientific">Euplotes crassus</name>
    <dbReference type="NCBI Taxonomy" id="5936"/>
    <lineage>
        <taxon>Eukaryota</taxon>
        <taxon>Sar</taxon>
        <taxon>Alveolata</taxon>
        <taxon>Ciliophora</taxon>
        <taxon>Intramacronucleata</taxon>
        <taxon>Spirotrichea</taxon>
        <taxon>Hypotrichia</taxon>
        <taxon>Euplotida</taxon>
        <taxon>Euplotidae</taxon>
        <taxon>Moneuplotes</taxon>
    </lineage>
</organism>
<dbReference type="GO" id="GO:0005794">
    <property type="term" value="C:Golgi apparatus"/>
    <property type="evidence" value="ECO:0007669"/>
    <property type="project" value="TreeGrafter"/>
</dbReference>
<evidence type="ECO:0000256" key="5">
    <source>
        <dbReference type="ARBA" id="ARBA00023136"/>
    </source>
</evidence>
<protein>
    <recommendedName>
        <fullName evidence="10">Palmitoyltransferase</fullName>
        <ecNumber evidence="10">2.3.1.225</ecNumber>
    </recommendedName>
</protein>
<dbReference type="GO" id="GO:0006612">
    <property type="term" value="P:protein targeting to membrane"/>
    <property type="evidence" value="ECO:0007669"/>
    <property type="project" value="TreeGrafter"/>
</dbReference>
<evidence type="ECO:0000256" key="7">
    <source>
        <dbReference type="ARBA" id="ARBA00023288"/>
    </source>
</evidence>
<feature type="region of interest" description="Disordered" evidence="11">
    <location>
        <begin position="570"/>
        <end position="605"/>
    </location>
</feature>
<comment type="similarity">
    <text evidence="10">Belongs to the DHHC palmitoyltransferase family.</text>
</comment>
<evidence type="ECO:0000256" key="6">
    <source>
        <dbReference type="ARBA" id="ARBA00023139"/>
    </source>
</evidence>
<dbReference type="EC" id="2.3.1.225" evidence="10"/>
<dbReference type="Proteomes" id="UP001295684">
    <property type="component" value="Unassembled WGS sequence"/>
</dbReference>
<feature type="compositionally biased region" description="Basic and acidic residues" evidence="11">
    <location>
        <begin position="584"/>
        <end position="595"/>
    </location>
</feature>
<evidence type="ECO:0000256" key="1">
    <source>
        <dbReference type="ARBA" id="ARBA00004127"/>
    </source>
</evidence>
<feature type="transmembrane region" description="Helical" evidence="10">
    <location>
        <begin position="27"/>
        <end position="53"/>
    </location>
</feature>
<keyword evidence="14" id="KW-1185">Reference proteome</keyword>
<keyword evidence="2 10" id="KW-0808">Transferase</keyword>
<dbReference type="InterPro" id="IPR001594">
    <property type="entry name" value="Palmitoyltrfase_DHHC"/>
</dbReference>
<keyword evidence="5 10" id="KW-0472">Membrane</keyword>
<dbReference type="GO" id="GO:0019706">
    <property type="term" value="F:protein-cysteine S-palmitoyltransferase activity"/>
    <property type="evidence" value="ECO:0007669"/>
    <property type="project" value="UniProtKB-EC"/>
</dbReference>
<keyword evidence="8 10" id="KW-0012">Acyltransferase</keyword>
<keyword evidence="7" id="KW-0449">Lipoprotein</keyword>
<dbReference type="PROSITE" id="PS50216">
    <property type="entry name" value="DHHC"/>
    <property type="match status" value="1"/>
</dbReference>
<feature type="compositionally biased region" description="Polar residues" evidence="11">
    <location>
        <begin position="469"/>
        <end position="479"/>
    </location>
</feature>
<evidence type="ECO:0000256" key="3">
    <source>
        <dbReference type="ARBA" id="ARBA00022692"/>
    </source>
</evidence>
<comment type="domain">
    <text evidence="10">The DHHC domain is required for palmitoyltransferase activity.</text>
</comment>
<comment type="subcellular location">
    <subcellularLocation>
        <location evidence="1">Endomembrane system</location>
        <topology evidence="1">Multi-pass membrane protein</topology>
    </subcellularLocation>
</comment>
<dbReference type="AlphaFoldDB" id="A0AAD1YAW3"/>
<dbReference type="InterPro" id="IPR039859">
    <property type="entry name" value="PFA4/ZDH16/20/ERF2-like"/>
</dbReference>
<evidence type="ECO:0000259" key="12">
    <source>
        <dbReference type="Pfam" id="PF01529"/>
    </source>
</evidence>
<dbReference type="EMBL" id="CAMPGE010028756">
    <property type="protein sequence ID" value="CAI2386267.1"/>
    <property type="molecule type" value="Genomic_DNA"/>
</dbReference>
<evidence type="ECO:0000256" key="4">
    <source>
        <dbReference type="ARBA" id="ARBA00022989"/>
    </source>
</evidence>
<reference evidence="13" key="1">
    <citation type="submission" date="2023-07" db="EMBL/GenBank/DDBJ databases">
        <authorList>
            <consortium name="AG Swart"/>
            <person name="Singh M."/>
            <person name="Singh A."/>
            <person name="Seah K."/>
            <person name="Emmerich C."/>
        </authorList>
    </citation>
    <scope>NUCLEOTIDE SEQUENCE</scope>
    <source>
        <strain evidence="13">DP1</strain>
    </source>
</reference>
<gene>
    <name evidence="13" type="ORF">ECRASSUSDP1_LOCUS27877</name>
</gene>
<comment type="catalytic activity">
    <reaction evidence="9 10">
        <text>L-cysteinyl-[protein] + hexadecanoyl-CoA = S-hexadecanoyl-L-cysteinyl-[protein] + CoA</text>
        <dbReference type="Rhea" id="RHEA:36683"/>
        <dbReference type="Rhea" id="RHEA-COMP:10131"/>
        <dbReference type="Rhea" id="RHEA-COMP:11032"/>
        <dbReference type="ChEBI" id="CHEBI:29950"/>
        <dbReference type="ChEBI" id="CHEBI:57287"/>
        <dbReference type="ChEBI" id="CHEBI:57379"/>
        <dbReference type="ChEBI" id="CHEBI:74151"/>
        <dbReference type="EC" id="2.3.1.225"/>
    </reaction>
</comment>
<dbReference type="PANTHER" id="PTHR22883">
    <property type="entry name" value="ZINC FINGER DHHC DOMAIN CONTAINING PROTEIN"/>
    <property type="match status" value="1"/>
</dbReference>
<proteinExistence type="inferred from homology"/>
<keyword evidence="4 10" id="KW-1133">Transmembrane helix</keyword>
<evidence type="ECO:0000313" key="14">
    <source>
        <dbReference type="Proteomes" id="UP001295684"/>
    </source>
</evidence>
<feature type="domain" description="Palmitoyltransferase DHHC" evidence="12">
    <location>
        <begin position="124"/>
        <end position="257"/>
    </location>
</feature>
<dbReference type="GO" id="GO:0005783">
    <property type="term" value="C:endoplasmic reticulum"/>
    <property type="evidence" value="ECO:0007669"/>
    <property type="project" value="TreeGrafter"/>
</dbReference>
<evidence type="ECO:0000256" key="8">
    <source>
        <dbReference type="ARBA" id="ARBA00023315"/>
    </source>
</evidence>
<name>A0AAD1YAW3_EUPCR</name>
<sequence length="605" mass="69466">MALKQFQIWPGASKFFCKGYVMTGPNVLMPIITFGVLLVACCGINATTLFYISAKCMHLPLYVAVIIQLAMFYCLVKASFMDPGYLPRRNFMKIIRSDLTEMTVEEQAIPFFNHFLYSKAHSVKLKYCYTCEIYRPPRSSHCGSCDACVERIDHHCPWLGTCIGKRNYKYFFIFINLLSFLIISCFLLSILEIFLRVNEYKDEGHNLNKALRLTFSKAPYPLIFIALCLLSSSFVILLCGYHHKLLYKSLTTNEDLKGVYGNTLMYNPNKKTYLQNLWEALTMPVSVKHWEPRHDILGYQSELVKSIENKPMSGFSFEENAGFSVDQGEDKDQKLQIDNKITTGDNRTTKFEQYSTIKDKRSSAGDSNCKMFIPGELGQTEGENLLSLFKNSTEWKNSLKRQKRKRKSKLEEISRISSFSPLKGVPYQNSEGSDLDFGRNKNNLLTLQSTKPPLPPQNKAMSSEKVMPKSNTKATISEPISNVSSKNYLGSPYEEDKLEEKKEKILNSPNLPRENFISLKKKLKNTQLKEVERKKSLQAFSFDSSQGSNSSFQGQYQVVENKVQIFERWSSEEAEGSRDEEEEEKYRDSHRELTSARKKYKGNMA</sequence>
<feature type="transmembrane region" description="Helical" evidence="10">
    <location>
        <begin position="170"/>
        <end position="191"/>
    </location>
</feature>
<dbReference type="Pfam" id="PF01529">
    <property type="entry name" value="DHHC"/>
    <property type="match status" value="1"/>
</dbReference>
<comment type="caution">
    <text evidence="13">The sequence shown here is derived from an EMBL/GenBank/DDBJ whole genome shotgun (WGS) entry which is preliminary data.</text>
</comment>
<feature type="compositionally biased region" description="Basic residues" evidence="11">
    <location>
        <begin position="596"/>
        <end position="605"/>
    </location>
</feature>
<evidence type="ECO:0000256" key="9">
    <source>
        <dbReference type="ARBA" id="ARBA00048048"/>
    </source>
</evidence>
<feature type="transmembrane region" description="Helical" evidence="10">
    <location>
        <begin position="220"/>
        <end position="241"/>
    </location>
</feature>